<dbReference type="PANTHER" id="PTHR28055:SF1">
    <property type="entry name" value="ALTERED INHERITANCE OF MITOCHONDRIA PROTEIN 41, MITOCHONDRIAL"/>
    <property type="match status" value="1"/>
</dbReference>
<comment type="caution">
    <text evidence="1">The sequence shown here is derived from an EMBL/GenBank/DDBJ whole genome shotgun (WGS) entry which is preliminary data.</text>
</comment>
<dbReference type="Gene3D" id="1.10.1510.10">
    <property type="entry name" value="Uncharacterised protein YqeY/AIM41 PF09424, N-terminal domain"/>
    <property type="match status" value="1"/>
</dbReference>
<dbReference type="GO" id="GO:0016740">
    <property type="term" value="F:transferase activity"/>
    <property type="evidence" value="ECO:0007669"/>
    <property type="project" value="UniProtKB-KW"/>
</dbReference>
<protein>
    <submittedName>
        <fullName evidence="1">Glutamyl-tRNA amidotransferase</fullName>
    </submittedName>
</protein>
<dbReference type="AlphaFoldDB" id="A0A177N1N2"/>
<evidence type="ECO:0000313" key="2">
    <source>
        <dbReference type="Proteomes" id="UP000077628"/>
    </source>
</evidence>
<dbReference type="InterPro" id="IPR003789">
    <property type="entry name" value="Asn/Gln_tRNA_amidoTrase-B-like"/>
</dbReference>
<dbReference type="RefSeq" id="WP_064031711.1">
    <property type="nucleotide sequence ID" value="NZ_LUUK01000230.1"/>
</dbReference>
<gene>
    <name evidence="1" type="ORF">A1355_15825</name>
</gene>
<dbReference type="Proteomes" id="UP000077628">
    <property type="component" value="Unassembled WGS sequence"/>
</dbReference>
<dbReference type="InterPro" id="IPR019004">
    <property type="entry name" value="YqeY/Aim41"/>
</dbReference>
<dbReference type="STRING" id="702114.A1355_15825"/>
<dbReference type="InterPro" id="IPR023168">
    <property type="entry name" value="GatB_Yqey_C_2"/>
</dbReference>
<sequence length="149" mass="16514">MDALKERIKEEMKAAMKGGDKARLGVIRLIMAAIKQVEVDERVELGDDRVLIVLDKMLKQRRESIRQFRDAGRTDLAEIEEAEVLVIQDFLPQPLSDDEIDKLVAGAIAETGAATIKDMGAVMNVLKPKMQGRADMAQVSARIKARLTA</sequence>
<dbReference type="EMBL" id="LUUK01000230">
    <property type="protein sequence ID" value="OAI11564.1"/>
    <property type="molecule type" value="Genomic_DNA"/>
</dbReference>
<evidence type="ECO:0000313" key="1">
    <source>
        <dbReference type="EMBL" id="OAI11564.1"/>
    </source>
</evidence>
<dbReference type="GO" id="GO:0016884">
    <property type="term" value="F:carbon-nitrogen ligase activity, with glutamine as amido-N-donor"/>
    <property type="evidence" value="ECO:0007669"/>
    <property type="project" value="InterPro"/>
</dbReference>
<keyword evidence="1" id="KW-0808">Transferase</keyword>
<dbReference type="SUPFAM" id="SSF89095">
    <property type="entry name" value="GatB/YqeY motif"/>
    <property type="match status" value="1"/>
</dbReference>
<dbReference type="OrthoDB" id="9788127at2"/>
<keyword evidence="2" id="KW-1185">Reference proteome</keyword>
<dbReference type="InterPro" id="IPR042184">
    <property type="entry name" value="YqeY/Aim41_N"/>
</dbReference>
<reference evidence="2" key="1">
    <citation type="submission" date="2016-03" db="EMBL/GenBank/DDBJ databases">
        <authorList>
            <person name="Heylen K."/>
            <person name="De Vos P."/>
            <person name="Vekeman B."/>
        </authorList>
    </citation>
    <scope>NUCLEOTIDE SEQUENCE [LARGE SCALE GENOMIC DNA]</scope>
    <source>
        <strain evidence="2">R-45383</strain>
    </source>
</reference>
<organism evidence="1 2">
    <name type="scientific">Methylomonas koyamae</name>
    <dbReference type="NCBI Taxonomy" id="702114"/>
    <lineage>
        <taxon>Bacteria</taxon>
        <taxon>Pseudomonadati</taxon>
        <taxon>Pseudomonadota</taxon>
        <taxon>Gammaproteobacteria</taxon>
        <taxon>Methylococcales</taxon>
        <taxon>Methylococcaceae</taxon>
        <taxon>Methylomonas</taxon>
    </lineage>
</organism>
<dbReference type="PANTHER" id="PTHR28055">
    <property type="entry name" value="ALTERED INHERITANCE OF MITOCHONDRIA PROTEIN 41, MITOCHONDRIAL"/>
    <property type="match status" value="1"/>
</dbReference>
<name>A0A177N1N2_9GAMM</name>
<proteinExistence type="predicted"/>
<dbReference type="Pfam" id="PF09424">
    <property type="entry name" value="YqeY"/>
    <property type="match status" value="1"/>
</dbReference>
<accession>A0A177N1N2</accession>
<dbReference type="Gene3D" id="1.10.10.410">
    <property type="match status" value="1"/>
</dbReference>